<accession>A0A0A5GKL2</accession>
<evidence type="ECO:0008006" key="4">
    <source>
        <dbReference type="Google" id="ProtNLM"/>
    </source>
</evidence>
<gene>
    <name evidence="2" type="ORF">N781_16465</name>
</gene>
<evidence type="ECO:0000313" key="3">
    <source>
        <dbReference type="Proteomes" id="UP000030528"/>
    </source>
</evidence>
<protein>
    <recommendedName>
        <fullName evidence="4">Inhibitor of growth protein N-terminal histone-binding domain-containing protein</fullName>
    </recommendedName>
</protein>
<evidence type="ECO:0000313" key="2">
    <source>
        <dbReference type="EMBL" id="KGX92489.1"/>
    </source>
</evidence>
<reference evidence="2 3" key="1">
    <citation type="submission" date="2013-08" db="EMBL/GenBank/DDBJ databases">
        <authorList>
            <person name="Huang J."/>
            <person name="Wang G."/>
        </authorList>
    </citation>
    <scope>NUCLEOTIDE SEQUENCE [LARGE SCALE GENOMIC DNA]</scope>
    <source>
        <strain evidence="2 3">JSM 076056</strain>
    </source>
</reference>
<organism evidence="2 3">
    <name type="scientific">Pontibacillus halophilus JSM 076056 = DSM 19796</name>
    <dbReference type="NCBI Taxonomy" id="1385510"/>
    <lineage>
        <taxon>Bacteria</taxon>
        <taxon>Bacillati</taxon>
        <taxon>Bacillota</taxon>
        <taxon>Bacilli</taxon>
        <taxon>Bacillales</taxon>
        <taxon>Bacillaceae</taxon>
        <taxon>Pontibacillus</taxon>
    </lineage>
</organism>
<evidence type="ECO:0000256" key="1">
    <source>
        <dbReference type="SAM" id="SignalP"/>
    </source>
</evidence>
<feature type="signal peptide" evidence="1">
    <location>
        <begin position="1"/>
        <end position="20"/>
    </location>
</feature>
<keyword evidence="1" id="KW-0732">Signal</keyword>
<proteinExistence type="predicted"/>
<dbReference type="AlphaFoldDB" id="A0A0A5GKL2"/>
<dbReference type="Proteomes" id="UP000030528">
    <property type="component" value="Unassembled WGS sequence"/>
</dbReference>
<dbReference type="EMBL" id="AVPE01000006">
    <property type="protein sequence ID" value="KGX92489.1"/>
    <property type="molecule type" value="Genomic_DNA"/>
</dbReference>
<dbReference type="RefSeq" id="WP_026800512.1">
    <property type="nucleotide sequence ID" value="NZ_AVPE01000006.1"/>
</dbReference>
<feature type="chain" id="PRO_5039639548" description="Inhibitor of growth protein N-terminal histone-binding domain-containing protein" evidence="1">
    <location>
        <begin position="21"/>
        <end position="183"/>
    </location>
</feature>
<sequence>MNVLMSVLLGVGMAFSSLTAGMDTTSMSSATMAAFGQGGGADVETEFVQYVEEDLVAIQQEEQVAIDTFNQLVSDPNVQAGTLVSTMESEVLPRYEKVVNGLKLIEPEAEELKNIHQTYVSASEKQFEALTKVYQAVNNQEEALLDESDALFMEAETMLLEYETKLQTLASEYGMEYTSPYVQ</sequence>
<comment type="caution">
    <text evidence="2">The sequence shown here is derived from an EMBL/GenBank/DDBJ whole genome shotgun (WGS) entry which is preliminary data.</text>
</comment>
<name>A0A0A5GKL2_9BACI</name>
<keyword evidence="3" id="KW-1185">Reference proteome</keyword>